<proteinExistence type="predicted"/>
<evidence type="ECO:0000313" key="1">
    <source>
        <dbReference type="EMBL" id="KAJ9068604.1"/>
    </source>
</evidence>
<keyword evidence="2" id="KW-1185">Reference proteome</keyword>
<sequence>MVDIGLVMKHTVQTPFQPTERALQEGLINEELDTKLAQDPTKYPRAIFFIIPNEMGERFCYYGIRNLLNQYMKSAFGMEEHMAKAQLHMFNMLVYLFPLVGAAVSDSFLGKYHTIVCFSAVHMVGNALLSLFSINGLLGPYGHYPFWGYLLPALLIAIGAGGIKPCVSAHGGDQFLPSQAPLVDKYFSLFYLSINVGALVAQYLTPFLKDNVECFGRECFLVAFGVPGIVFAFAVCLFIAGHRYYRTVPAQGEFLPWKAAKLTGLAFRRWLRASKRQRTKVGHWLGFAEEEYGPELVEETRLLGKVIVMFIPISFFWMLYDQSTTEWQNQYEKMDKMFLWLIPIPTEASSMINSVLILMLVPLLVYYVYPFLERRGIRMPVMTRMVWGFFFLVLAFVVSTGLNYYVDQYTERIVYKDKVVVSCEGCLNGTWQLPQWFLLSLGEAMLSPTSDQFSYTQVGRQMKASSSSLLLLTLSLGNNFVLMLEFPLQRIDSYIDRQWVYVSIATLGFLIFVILANFWYISREDEIKSTTYRCDNNCSNKP</sequence>
<reference evidence="1" key="1">
    <citation type="submission" date="2022-04" db="EMBL/GenBank/DDBJ databases">
        <title>Genome of the entomopathogenic fungus Entomophthora muscae.</title>
        <authorList>
            <person name="Elya C."/>
            <person name="Lovett B.R."/>
            <person name="Lee E."/>
            <person name="Macias A.M."/>
            <person name="Hajek A.E."/>
            <person name="De Bivort B.L."/>
            <person name="Kasson M.T."/>
            <person name="De Fine Licht H.H."/>
            <person name="Stajich J.E."/>
        </authorList>
    </citation>
    <scope>NUCLEOTIDE SEQUENCE</scope>
    <source>
        <strain evidence="1">Berkeley</strain>
    </source>
</reference>
<evidence type="ECO:0000313" key="2">
    <source>
        <dbReference type="Proteomes" id="UP001165960"/>
    </source>
</evidence>
<dbReference type="Proteomes" id="UP001165960">
    <property type="component" value="Unassembled WGS sequence"/>
</dbReference>
<gene>
    <name evidence="1" type="ORF">DSO57_1026944</name>
</gene>
<accession>A0ACC2T1S2</accession>
<dbReference type="EMBL" id="QTSX02003711">
    <property type="protein sequence ID" value="KAJ9068604.1"/>
    <property type="molecule type" value="Genomic_DNA"/>
</dbReference>
<name>A0ACC2T1S2_9FUNG</name>
<comment type="caution">
    <text evidence="1">The sequence shown here is derived from an EMBL/GenBank/DDBJ whole genome shotgun (WGS) entry which is preliminary data.</text>
</comment>
<protein>
    <submittedName>
        <fullName evidence="1">Uncharacterized protein</fullName>
    </submittedName>
</protein>
<organism evidence="1 2">
    <name type="scientific">Entomophthora muscae</name>
    <dbReference type="NCBI Taxonomy" id="34485"/>
    <lineage>
        <taxon>Eukaryota</taxon>
        <taxon>Fungi</taxon>
        <taxon>Fungi incertae sedis</taxon>
        <taxon>Zoopagomycota</taxon>
        <taxon>Entomophthoromycotina</taxon>
        <taxon>Entomophthoromycetes</taxon>
        <taxon>Entomophthorales</taxon>
        <taxon>Entomophthoraceae</taxon>
        <taxon>Entomophthora</taxon>
    </lineage>
</organism>